<dbReference type="GO" id="GO:0044550">
    <property type="term" value="P:secondary metabolite biosynthetic process"/>
    <property type="evidence" value="ECO:0007669"/>
    <property type="project" value="TreeGrafter"/>
</dbReference>
<dbReference type="Proteomes" id="UP001056756">
    <property type="component" value="Chromosome"/>
</dbReference>
<dbReference type="InterPro" id="IPR009081">
    <property type="entry name" value="PP-bd_ACP"/>
</dbReference>
<dbReference type="InterPro" id="IPR010071">
    <property type="entry name" value="AA_adenyl_dom"/>
</dbReference>
<dbReference type="InterPro" id="IPR020459">
    <property type="entry name" value="AMP-binding"/>
</dbReference>
<comment type="similarity">
    <text evidence="2">Belongs to the ATP-dependent AMP-binding enzyme family.</text>
</comment>
<dbReference type="GO" id="GO:0005737">
    <property type="term" value="C:cytoplasm"/>
    <property type="evidence" value="ECO:0007669"/>
    <property type="project" value="TreeGrafter"/>
</dbReference>
<evidence type="ECO:0000256" key="5">
    <source>
        <dbReference type="ARBA" id="ARBA00022737"/>
    </source>
</evidence>
<dbReference type="Gene3D" id="2.30.38.10">
    <property type="entry name" value="Luciferase, Domain 3"/>
    <property type="match status" value="1"/>
</dbReference>
<feature type="domain" description="Carrier" evidence="7">
    <location>
        <begin position="512"/>
        <end position="588"/>
    </location>
</feature>
<dbReference type="GO" id="GO:0043041">
    <property type="term" value="P:amino acid activation for nonribosomal peptide biosynthetic process"/>
    <property type="evidence" value="ECO:0007669"/>
    <property type="project" value="TreeGrafter"/>
</dbReference>
<dbReference type="PROSITE" id="PS50075">
    <property type="entry name" value="CARRIER"/>
    <property type="match status" value="1"/>
</dbReference>
<dbReference type="GO" id="GO:0031177">
    <property type="term" value="F:phosphopantetheine binding"/>
    <property type="evidence" value="ECO:0007669"/>
    <property type="project" value="TreeGrafter"/>
</dbReference>
<evidence type="ECO:0000259" key="7">
    <source>
        <dbReference type="PROSITE" id="PS50075"/>
    </source>
</evidence>
<keyword evidence="4" id="KW-0597">Phosphoprotein</keyword>
<dbReference type="PANTHER" id="PTHR45527:SF1">
    <property type="entry name" value="FATTY ACID SYNTHASE"/>
    <property type="match status" value="1"/>
</dbReference>
<keyword evidence="5" id="KW-0677">Repeat</keyword>
<dbReference type="NCBIfam" id="TIGR01733">
    <property type="entry name" value="AA-adenyl-dom"/>
    <property type="match status" value="1"/>
</dbReference>
<dbReference type="InterPro" id="IPR045851">
    <property type="entry name" value="AMP-bd_C_sf"/>
</dbReference>
<evidence type="ECO:0000256" key="4">
    <source>
        <dbReference type="ARBA" id="ARBA00022553"/>
    </source>
</evidence>
<dbReference type="InterPro" id="IPR000873">
    <property type="entry name" value="AMP-dep_synth/lig_dom"/>
</dbReference>
<evidence type="ECO:0000313" key="9">
    <source>
        <dbReference type="Proteomes" id="UP001056756"/>
    </source>
</evidence>
<gene>
    <name evidence="8" type="ORF">NAG76_17635</name>
</gene>
<dbReference type="GO" id="GO:0017000">
    <property type="term" value="P:antibiotic biosynthetic process"/>
    <property type="evidence" value="ECO:0007669"/>
    <property type="project" value="UniProtKB-KW"/>
</dbReference>
<evidence type="ECO:0000256" key="2">
    <source>
        <dbReference type="ARBA" id="ARBA00006432"/>
    </source>
</evidence>
<evidence type="ECO:0000256" key="6">
    <source>
        <dbReference type="ARBA" id="ARBA00023194"/>
    </source>
</evidence>
<dbReference type="FunFam" id="3.40.50.980:FF:000001">
    <property type="entry name" value="Non-ribosomal peptide synthetase"/>
    <property type="match status" value="1"/>
</dbReference>
<keyword evidence="3" id="KW-0596">Phosphopantetheine</keyword>
<dbReference type="SUPFAM" id="SSF56801">
    <property type="entry name" value="Acetyl-CoA synthetase-like"/>
    <property type="match status" value="1"/>
</dbReference>
<sequence>MNTNFKPIYEWFQDRVIQSPDSRCLEYGEIVFTYREINESANQLARYLKRNGAGAETLIGIFQERSPQLIISILAVLKSGAAYVPISTTYPDERIANIVNEANFKMILTASSYLQKITTIMEINPMSSVKLLDLHNEWSHVEIESKENIPSLNSPNDLAYMIYTSGSTGKPKGVMIEHRGIPNLVLEQIEKFQLNENDRVLQYASISFDASVSEIFTTLVAGATLVLVPEDGLSIGAGLHQILKEQRISVVTLVPSVLNGLPHEELPHLKTLVTAGEACTKKLIHYWAPKLNFLNAYGPTETTVCATIHACDAADEIISLGAPIAGTAVYLLNNQLQPVAIGESGMLYISSMGVARGYFNEAELSASHFIDNPFNEGISDKLYRTGDICLQVADGVIEWIGRNDQQVKVSGIRIELGELEYALREYVDIQEAVVTYDFEQNTIGAYLRSATSIKPNISQIRNYLLTKFPTYMVPTRFLFVDEFALLTSGKIDRNNLPPLEDVRPDIDIAYVAPSTFMEKELSQIWAEVLKLDKVGIHDNFFELGGQSLMATQIVSRIRSVLGMEVPLHIIFSAKPTIEQTAITLEEYQLERMDSMELELLLAELENEEELV</sequence>
<dbReference type="EMBL" id="CP097899">
    <property type="protein sequence ID" value="URN93634.1"/>
    <property type="molecule type" value="Genomic_DNA"/>
</dbReference>
<dbReference type="PANTHER" id="PTHR45527">
    <property type="entry name" value="NONRIBOSOMAL PEPTIDE SYNTHETASE"/>
    <property type="match status" value="1"/>
</dbReference>
<dbReference type="FunFam" id="1.10.1200.10:FF:000005">
    <property type="entry name" value="Nonribosomal peptide synthetase 1"/>
    <property type="match status" value="1"/>
</dbReference>
<dbReference type="Pfam" id="PF00550">
    <property type="entry name" value="PP-binding"/>
    <property type="match status" value="1"/>
</dbReference>
<dbReference type="Gene3D" id="1.10.1200.10">
    <property type="entry name" value="ACP-like"/>
    <property type="match status" value="1"/>
</dbReference>
<dbReference type="InterPro" id="IPR020845">
    <property type="entry name" value="AMP-binding_CS"/>
</dbReference>
<proteinExistence type="inferred from homology"/>
<dbReference type="InterPro" id="IPR036736">
    <property type="entry name" value="ACP-like_sf"/>
</dbReference>
<dbReference type="Gene3D" id="3.30.300.30">
    <property type="match status" value="1"/>
</dbReference>
<dbReference type="AlphaFoldDB" id="A0A9J6ZBZ5"/>
<accession>A0A9J6ZBZ5</accession>
<evidence type="ECO:0000256" key="1">
    <source>
        <dbReference type="ARBA" id="ARBA00001957"/>
    </source>
</evidence>
<keyword evidence="6" id="KW-0045">Antibiotic biosynthesis</keyword>
<dbReference type="SUPFAM" id="SSF47336">
    <property type="entry name" value="ACP-like"/>
    <property type="match status" value="1"/>
</dbReference>
<name>A0A9J6ZBZ5_9BACL</name>
<organism evidence="8 9">
    <name type="scientific">Candidatus Pristimantibacillus lignocellulolyticus</name>
    <dbReference type="NCBI Taxonomy" id="2994561"/>
    <lineage>
        <taxon>Bacteria</taxon>
        <taxon>Bacillati</taxon>
        <taxon>Bacillota</taxon>
        <taxon>Bacilli</taxon>
        <taxon>Bacillales</taxon>
        <taxon>Paenibacillaceae</taxon>
        <taxon>Candidatus Pristimantibacillus</taxon>
    </lineage>
</organism>
<dbReference type="KEGG" id="plig:NAG76_17635"/>
<protein>
    <submittedName>
        <fullName evidence="8">Non-ribosomal peptide synthetase</fullName>
    </submittedName>
</protein>
<dbReference type="FunFam" id="3.40.50.12780:FF:000012">
    <property type="entry name" value="Non-ribosomal peptide synthetase"/>
    <property type="match status" value="1"/>
</dbReference>
<evidence type="ECO:0000256" key="3">
    <source>
        <dbReference type="ARBA" id="ARBA00022450"/>
    </source>
</evidence>
<comment type="cofactor">
    <cofactor evidence="1">
        <name>pantetheine 4'-phosphate</name>
        <dbReference type="ChEBI" id="CHEBI:47942"/>
    </cofactor>
</comment>
<dbReference type="PROSITE" id="PS00455">
    <property type="entry name" value="AMP_BINDING"/>
    <property type="match status" value="1"/>
</dbReference>
<dbReference type="CDD" id="cd05930">
    <property type="entry name" value="A_NRPS"/>
    <property type="match status" value="1"/>
</dbReference>
<dbReference type="PRINTS" id="PR00154">
    <property type="entry name" value="AMPBINDING"/>
</dbReference>
<reference evidence="8" key="1">
    <citation type="submission" date="2022-05" db="EMBL/GenBank/DDBJ databases">
        <title>Novel bacterial taxa in a minimal lignocellulolytic consortium and its capacity to transform plastics disclosed by genome-resolved metagenomics.</title>
        <authorList>
            <person name="Rodriguez C.A.D."/>
            <person name="Diaz-Garcia L."/>
            <person name="Herrera K."/>
            <person name="Tarazona N.A."/>
            <person name="Sproer C."/>
            <person name="Overmann J."/>
            <person name="Jimenez D.J."/>
        </authorList>
    </citation>
    <scope>NUCLEOTIDE SEQUENCE</scope>
    <source>
        <strain evidence="8">MAG5</strain>
    </source>
</reference>
<dbReference type="Gene3D" id="3.40.50.980">
    <property type="match status" value="2"/>
</dbReference>
<dbReference type="Pfam" id="PF00501">
    <property type="entry name" value="AMP-binding"/>
    <property type="match status" value="1"/>
</dbReference>
<evidence type="ECO:0000313" key="8">
    <source>
        <dbReference type="EMBL" id="URN93634.1"/>
    </source>
</evidence>